<evidence type="ECO:0000313" key="4">
    <source>
        <dbReference type="EMBL" id="QGP92797.1"/>
    </source>
</evidence>
<evidence type="ECO:0000313" key="5">
    <source>
        <dbReference type="Proteomes" id="UP000425916"/>
    </source>
</evidence>
<dbReference type="Gene3D" id="3.20.20.370">
    <property type="entry name" value="Glycoside hydrolase/deacetylase"/>
    <property type="match status" value="1"/>
</dbReference>
<feature type="region of interest" description="Disordered" evidence="1">
    <location>
        <begin position="69"/>
        <end position="146"/>
    </location>
</feature>
<keyword evidence="2" id="KW-1133">Transmembrane helix</keyword>
<feature type="domain" description="NodB homology" evidence="3">
    <location>
        <begin position="152"/>
        <end position="329"/>
    </location>
</feature>
<dbReference type="InterPro" id="IPR002509">
    <property type="entry name" value="NODB_dom"/>
</dbReference>
<evidence type="ECO:0000259" key="3">
    <source>
        <dbReference type="PROSITE" id="PS51677"/>
    </source>
</evidence>
<keyword evidence="2" id="KW-0472">Membrane</keyword>
<dbReference type="InterPro" id="IPR011330">
    <property type="entry name" value="Glyco_hydro/deAcase_b/a-brl"/>
</dbReference>
<evidence type="ECO:0000256" key="1">
    <source>
        <dbReference type="SAM" id="MobiDB-lite"/>
    </source>
</evidence>
<keyword evidence="2" id="KW-0812">Transmembrane</keyword>
<dbReference type="PROSITE" id="PS51677">
    <property type="entry name" value="NODB"/>
    <property type="match status" value="1"/>
</dbReference>
<reference evidence="4 5" key="1">
    <citation type="submission" date="2019-11" db="EMBL/GenBank/DDBJ databases">
        <title>Genome sequence of Moorella glycerini DSM11254.</title>
        <authorList>
            <person name="Poehlein A."/>
            <person name="Boeer T."/>
            <person name="Daniel R."/>
        </authorList>
    </citation>
    <scope>NUCLEOTIDE SEQUENCE [LARGE SCALE GENOMIC DNA]</scope>
    <source>
        <strain evidence="4 5">DSM 11254</strain>
    </source>
</reference>
<feature type="transmembrane region" description="Helical" evidence="2">
    <location>
        <begin position="33"/>
        <end position="54"/>
    </location>
</feature>
<dbReference type="CDD" id="cd10917">
    <property type="entry name" value="CE4_NodB_like_6s_7s"/>
    <property type="match status" value="1"/>
</dbReference>
<dbReference type="GO" id="GO:0016810">
    <property type="term" value="F:hydrolase activity, acting on carbon-nitrogen (but not peptide) bonds"/>
    <property type="evidence" value="ECO:0007669"/>
    <property type="project" value="InterPro"/>
</dbReference>
<sequence length="351" mass="36634">MSQAGKYVVGHWPWVARIGKHPRAAWPEALLRLGYLVAIAALMVVVTTIGGAGWQQAGVTGPALASPPFAGPDQLAGGKPGLSITPFKPVPPGEQGGGSPAPVAGEPLQEQLSPQAAPVKDAAGITPSRPPSPAGDPGSGVQPLRQVPGAGHRVALTFDDGPFPRWTERYLTALAATRTPATFFMVGRQVEAHPELVRAALDGGHEAASHSWRHANLGKVTQAEAEADLRQAAAALEKISGRPVKYFRPPYGAIGPNLLAAAARLGTPIVTWSVDPKDWSNPGPRAIVQGVMANVRDGSIILLHEGHPGTLVALPLLVKELRDKGYELVTVSELIAQGEKHDNSAPAAKTK</sequence>
<organism evidence="4 5">
    <name type="scientific">Neomoorella glycerini</name>
    <dbReference type="NCBI Taxonomy" id="55779"/>
    <lineage>
        <taxon>Bacteria</taxon>
        <taxon>Bacillati</taxon>
        <taxon>Bacillota</taxon>
        <taxon>Clostridia</taxon>
        <taxon>Neomoorellales</taxon>
        <taxon>Neomoorellaceae</taxon>
        <taxon>Neomoorella</taxon>
    </lineage>
</organism>
<dbReference type="SUPFAM" id="SSF88713">
    <property type="entry name" value="Glycoside hydrolase/deacetylase"/>
    <property type="match status" value="1"/>
</dbReference>
<dbReference type="PANTHER" id="PTHR10587:SF137">
    <property type="entry name" value="4-DEOXY-4-FORMAMIDO-L-ARABINOSE-PHOSPHOUNDECAPRENOL DEFORMYLASE ARND-RELATED"/>
    <property type="match status" value="1"/>
</dbReference>
<gene>
    <name evidence="4" type="ORF">MGLY_21880</name>
</gene>
<evidence type="ECO:0000256" key="2">
    <source>
        <dbReference type="SAM" id="Phobius"/>
    </source>
</evidence>
<dbReference type="RefSeq" id="WP_156273775.1">
    <property type="nucleotide sequence ID" value="NZ_CP046244.1"/>
</dbReference>
<keyword evidence="5" id="KW-1185">Reference proteome</keyword>
<accession>A0A6I5ZTD7</accession>
<name>A0A6I5ZTD7_9FIRM</name>
<dbReference type="OrthoDB" id="9806342at2"/>
<dbReference type="InterPro" id="IPR050248">
    <property type="entry name" value="Polysacc_deacetylase_ArnD"/>
</dbReference>
<dbReference type="GO" id="GO:0005975">
    <property type="term" value="P:carbohydrate metabolic process"/>
    <property type="evidence" value="ECO:0007669"/>
    <property type="project" value="InterPro"/>
</dbReference>
<dbReference type="PANTHER" id="PTHR10587">
    <property type="entry name" value="GLYCOSYL TRANSFERASE-RELATED"/>
    <property type="match status" value="1"/>
</dbReference>
<proteinExistence type="predicted"/>
<protein>
    <submittedName>
        <fullName evidence="4">Polysaccharide deacetylase</fullName>
    </submittedName>
</protein>
<dbReference type="Pfam" id="PF01522">
    <property type="entry name" value="Polysacc_deac_1"/>
    <property type="match status" value="1"/>
</dbReference>
<dbReference type="Proteomes" id="UP000425916">
    <property type="component" value="Chromosome"/>
</dbReference>
<dbReference type="AlphaFoldDB" id="A0A6I5ZTD7"/>
<dbReference type="EMBL" id="CP046244">
    <property type="protein sequence ID" value="QGP92797.1"/>
    <property type="molecule type" value="Genomic_DNA"/>
</dbReference>